<keyword evidence="1" id="KW-1133">Transmembrane helix</keyword>
<keyword evidence="1" id="KW-0472">Membrane</keyword>
<proteinExistence type="predicted"/>
<keyword evidence="1" id="KW-0812">Transmembrane</keyword>
<dbReference type="RefSeq" id="WP_200194773.1">
    <property type="nucleotide sequence ID" value="NZ_JAENHM010000051.1"/>
</dbReference>
<organism evidence="2 3">
    <name type="scientific">Azospirillum endophyticum</name>
    <dbReference type="NCBI Taxonomy" id="2800326"/>
    <lineage>
        <taxon>Bacteria</taxon>
        <taxon>Pseudomonadati</taxon>
        <taxon>Pseudomonadota</taxon>
        <taxon>Alphaproteobacteria</taxon>
        <taxon>Rhodospirillales</taxon>
        <taxon>Azospirillaceae</taxon>
        <taxon>Azospirillum</taxon>
    </lineage>
</organism>
<evidence type="ECO:0000313" key="3">
    <source>
        <dbReference type="Proteomes" id="UP000652760"/>
    </source>
</evidence>
<evidence type="ECO:0008006" key="4">
    <source>
        <dbReference type="Google" id="ProtNLM"/>
    </source>
</evidence>
<comment type="caution">
    <text evidence="2">The sequence shown here is derived from an EMBL/GenBank/DDBJ whole genome shotgun (WGS) entry which is preliminary data.</text>
</comment>
<name>A0ABS1F6P3_9PROT</name>
<keyword evidence="3" id="KW-1185">Reference proteome</keyword>
<reference evidence="3" key="1">
    <citation type="submission" date="2021-01" db="EMBL/GenBank/DDBJ databases">
        <title>Genome public.</title>
        <authorList>
            <person name="Liu C."/>
            <person name="Sun Q."/>
        </authorList>
    </citation>
    <scope>NUCLEOTIDE SEQUENCE [LARGE SCALE GENOMIC DNA]</scope>
    <source>
        <strain evidence="3">YIM B02556</strain>
    </source>
</reference>
<gene>
    <name evidence="2" type="ORF">JHL17_16825</name>
</gene>
<dbReference type="Proteomes" id="UP000652760">
    <property type="component" value="Unassembled WGS sequence"/>
</dbReference>
<evidence type="ECO:0000256" key="1">
    <source>
        <dbReference type="SAM" id="Phobius"/>
    </source>
</evidence>
<feature type="transmembrane region" description="Helical" evidence="1">
    <location>
        <begin position="12"/>
        <end position="33"/>
    </location>
</feature>
<evidence type="ECO:0000313" key="2">
    <source>
        <dbReference type="EMBL" id="MBK1839077.1"/>
    </source>
</evidence>
<sequence>MINNNLSELAQYGIAGVCIYFAGVASIYLGMGAKSLTSFVIFLGFLVFLISAFLVQSFVESTNDKEKSILVVEVNRLTNELATIRAHEKWEMPMEQNIPLDVCVANDDNCIKLGIDHGKVTALNWCNKHGYKSVKDYAFTNSIQKVDTWRSGGTHFNKCVGSCLYFTSISCERI</sequence>
<feature type="transmembrane region" description="Helical" evidence="1">
    <location>
        <begin position="39"/>
        <end position="59"/>
    </location>
</feature>
<accession>A0ABS1F6P3</accession>
<protein>
    <recommendedName>
        <fullName evidence="4">Transmembrane protein</fullName>
    </recommendedName>
</protein>
<dbReference type="EMBL" id="JAENHM010000051">
    <property type="protein sequence ID" value="MBK1839077.1"/>
    <property type="molecule type" value="Genomic_DNA"/>
</dbReference>